<gene>
    <name evidence="14" type="ORF">GPX89_01945</name>
</gene>
<evidence type="ECO:0000313" key="15">
    <source>
        <dbReference type="Proteomes" id="UP000466794"/>
    </source>
</evidence>
<dbReference type="SUPFAM" id="SSF52540">
    <property type="entry name" value="P-loop containing nucleoside triphosphate hydrolases"/>
    <property type="match status" value="1"/>
</dbReference>
<evidence type="ECO:0000256" key="2">
    <source>
        <dbReference type="ARBA" id="ARBA00022741"/>
    </source>
</evidence>
<keyword evidence="3" id="KW-0227">DNA damage</keyword>
<dbReference type="InterPro" id="IPR014016">
    <property type="entry name" value="UvrD-like_ATP-bd"/>
</dbReference>
<name>A0A7K1UNT5_9NOCA</name>
<keyword evidence="4 12" id="KW-0378">Hydrolase</keyword>
<dbReference type="PANTHER" id="PTHR11070">
    <property type="entry name" value="UVRD / RECB / PCRA DNA HELICASE FAMILY MEMBER"/>
    <property type="match status" value="1"/>
</dbReference>
<dbReference type="GO" id="GO:0003677">
    <property type="term" value="F:DNA binding"/>
    <property type="evidence" value="ECO:0007669"/>
    <property type="project" value="InterPro"/>
</dbReference>
<feature type="binding site" evidence="12">
    <location>
        <begin position="231"/>
        <end position="238"/>
    </location>
    <ligand>
        <name>ATP</name>
        <dbReference type="ChEBI" id="CHEBI:30616"/>
    </ligand>
</feature>
<dbReference type="Gene3D" id="1.10.10.160">
    <property type="match status" value="1"/>
</dbReference>
<evidence type="ECO:0000256" key="8">
    <source>
        <dbReference type="ARBA" id="ARBA00023235"/>
    </source>
</evidence>
<dbReference type="PROSITE" id="PS51198">
    <property type="entry name" value="UVRD_HELICASE_ATP_BIND"/>
    <property type="match status" value="1"/>
</dbReference>
<evidence type="ECO:0000256" key="7">
    <source>
        <dbReference type="ARBA" id="ARBA00023204"/>
    </source>
</evidence>
<keyword evidence="15" id="KW-1185">Reference proteome</keyword>
<evidence type="ECO:0000256" key="12">
    <source>
        <dbReference type="PROSITE-ProRule" id="PRU00560"/>
    </source>
</evidence>
<dbReference type="AlphaFoldDB" id="A0A7K1UNT5"/>
<dbReference type="GO" id="GO:0016787">
    <property type="term" value="F:hydrolase activity"/>
    <property type="evidence" value="ECO:0007669"/>
    <property type="project" value="UniProtKB-UniRule"/>
</dbReference>
<dbReference type="EMBL" id="WRPP01000001">
    <property type="protein sequence ID" value="MVU76003.1"/>
    <property type="molecule type" value="Genomic_DNA"/>
</dbReference>
<evidence type="ECO:0000256" key="1">
    <source>
        <dbReference type="ARBA" id="ARBA00009922"/>
    </source>
</evidence>
<keyword evidence="8" id="KW-0413">Isomerase</keyword>
<comment type="caution">
    <text evidence="14">The sequence shown here is derived from an EMBL/GenBank/DDBJ whole genome shotgun (WGS) entry which is preliminary data.</text>
</comment>
<dbReference type="GO" id="GO:0043138">
    <property type="term" value="F:3'-5' DNA helicase activity"/>
    <property type="evidence" value="ECO:0007669"/>
    <property type="project" value="UniProtKB-EC"/>
</dbReference>
<dbReference type="GO" id="GO:0005524">
    <property type="term" value="F:ATP binding"/>
    <property type="evidence" value="ECO:0007669"/>
    <property type="project" value="UniProtKB-UniRule"/>
</dbReference>
<evidence type="ECO:0000256" key="6">
    <source>
        <dbReference type="ARBA" id="ARBA00022840"/>
    </source>
</evidence>
<dbReference type="GO" id="GO:0000725">
    <property type="term" value="P:recombinational repair"/>
    <property type="evidence" value="ECO:0007669"/>
    <property type="project" value="TreeGrafter"/>
</dbReference>
<evidence type="ECO:0000256" key="11">
    <source>
        <dbReference type="ARBA" id="ARBA00048988"/>
    </source>
</evidence>
<dbReference type="InterPro" id="IPR014017">
    <property type="entry name" value="DNA_helicase_UvrD-like_C"/>
</dbReference>
<accession>A0A7K1UNT5</accession>
<evidence type="ECO:0000259" key="13">
    <source>
        <dbReference type="PROSITE" id="PS51198"/>
    </source>
</evidence>
<sequence>MMSRSSDRAQDILRQRVYDVLNAVPGLPAGYRSVFAGMLMERGAHLLLRDPIVNVPAGRAHALLVSRGGVFALVFTTSAPTRQTIDTIRGRAQRVLDRLAVGSNVFVANTIRVALIVPVGTDLGHVDPRVIVADERGVRRAFFTGRVLEQRDAEQVAKSIADKSEYRPVHLAVAATSPAVEEEGLFEEADTISDQRERALSEPLLTWLSFLDPDQFALVRANYNGPARISGPAGTGKTVVALHRLARIARESTGKLLMTSFVRSLPACHRTPFMRLAPEVADRVEFIGLHAWASQFLRGRGKPMRMEPTRARTALSLAWSHVGGENGALAGIEPNLEYWADEIDRLIKGRGITEFDDYKALVRTGREGLPLRREDQRPLVWQLFKEYEKICRKREIHDANDLIDAALAELRQRPLDPPYAMVAVDEVQDVTLLGLRLIGQIAASTPNSLLFVGDGQQQVYPGGWRLSDAGFDIHSRSETLDVNYRNRAAILAYAKGIDARNAVDDLDGGAGVALRDARGVLDGGHVDEWQGPDDQLDAALIAALRTLTVPRGHIAVITRTNTEANRFLRVLKTDGIATQLLEDYDGSYVNAVKVGTVQRAKGLEFPAVFRPVLPGERPRRRTASQQDADELAARRQLVAVTRARDYLWLGIVDGAL</sequence>
<comment type="catalytic activity">
    <reaction evidence="11">
        <text>ATP + H2O = ADP + phosphate + H(+)</text>
        <dbReference type="Rhea" id="RHEA:13065"/>
        <dbReference type="ChEBI" id="CHEBI:15377"/>
        <dbReference type="ChEBI" id="CHEBI:15378"/>
        <dbReference type="ChEBI" id="CHEBI:30616"/>
        <dbReference type="ChEBI" id="CHEBI:43474"/>
        <dbReference type="ChEBI" id="CHEBI:456216"/>
        <dbReference type="EC" id="5.6.2.4"/>
    </reaction>
</comment>
<dbReference type="InterPro" id="IPR013986">
    <property type="entry name" value="DExx_box_DNA_helicase_dom_sf"/>
</dbReference>
<evidence type="ECO:0000256" key="3">
    <source>
        <dbReference type="ARBA" id="ARBA00022763"/>
    </source>
</evidence>
<proteinExistence type="inferred from homology"/>
<evidence type="ECO:0000256" key="4">
    <source>
        <dbReference type="ARBA" id="ARBA00022801"/>
    </source>
</evidence>
<evidence type="ECO:0000313" key="14">
    <source>
        <dbReference type="EMBL" id="MVU76003.1"/>
    </source>
</evidence>
<dbReference type="Pfam" id="PF00580">
    <property type="entry name" value="UvrD-helicase"/>
    <property type="match status" value="1"/>
</dbReference>
<comment type="catalytic activity">
    <reaction evidence="9">
        <text>Couples ATP hydrolysis with the unwinding of duplex DNA by translocating in the 3'-5' direction.</text>
        <dbReference type="EC" id="5.6.2.4"/>
    </reaction>
</comment>
<dbReference type="PANTHER" id="PTHR11070:SF45">
    <property type="entry name" value="DNA 3'-5' HELICASE"/>
    <property type="match status" value="1"/>
</dbReference>
<dbReference type="GO" id="GO:0005829">
    <property type="term" value="C:cytosol"/>
    <property type="evidence" value="ECO:0007669"/>
    <property type="project" value="TreeGrafter"/>
</dbReference>
<dbReference type="EC" id="5.6.2.4" evidence="10"/>
<evidence type="ECO:0000256" key="10">
    <source>
        <dbReference type="ARBA" id="ARBA00034808"/>
    </source>
</evidence>
<dbReference type="Proteomes" id="UP000466794">
    <property type="component" value="Unassembled WGS sequence"/>
</dbReference>
<comment type="similarity">
    <text evidence="1">Belongs to the helicase family. UvrD subfamily.</text>
</comment>
<reference evidence="14 15" key="1">
    <citation type="submission" date="2019-12" db="EMBL/GenBank/DDBJ databases">
        <title>Nocardia sp. nov. ET3-3 isolated from soil.</title>
        <authorList>
            <person name="Kanchanasin P."/>
            <person name="Tanasupawat S."/>
            <person name="Yuki M."/>
            <person name="Kudo T."/>
        </authorList>
    </citation>
    <scope>NUCLEOTIDE SEQUENCE [LARGE SCALE GENOMIC DNA]</scope>
    <source>
        <strain evidence="14 15">ET3-3</strain>
    </source>
</reference>
<evidence type="ECO:0000256" key="5">
    <source>
        <dbReference type="ARBA" id="ARBA00022806"/>
    </source>
</evidence>
<keyword evidence="2 12" id="KW-0547">Nucleotide-binding</keyword>
<organism evidence="14 15">
    <name type="scientific">Nocardia terrae</name>
    <dbReference type="NCBI Taxonomy" id="2675851"/>
    <lineage>
        <taxon>Bacteria</taxon>
        <taxon>Bacillati</taxon>
        <taxon>Actinomycetota</taxon>
        <taxon>Actinomycetes</taxon>
        <taxon>Mycobacteriales</taxon>
        <taxon>Nocardiaceae</taxon>
        <taxon>Nocardia</taxon>
    </lineage>
</organism>
<dbReference type="InterPro" id="IPR027417">
    <property type="entry name" value="P-loop_NTPase"/>
</dbReference>
<dbReference type="Pfam" id="PF13361">
    <property type="entry name" value="UvrD_C"/>
    <property type="match status" value="1"/>
</dbReference>
<dbReference type="Gene3D" id="3.40.50.300">
    <property type="entry name" value="P-loop containing nucleotide triphosphate hydrolases"/>
    <property type="match status" value="2"/>
</dbReference>
<evidence type="ECO:0000256" key="9">
    <source>
        <dbReference type="ARBA" id="ARBA00034617"/>
    </source>
</evidence>
<protein>
    <recommendedName>
        <fullName evidence="10">DNA 3'-5' helicase</fullName>
        <ecNumber evidence="10">5.6.2.4</ecNumber>
    </recommendedName>
</protein>
<keyword evidence="7" id="KW-0234">DNA repair</keyword>
<keyword evidence="6 12" id="KW-0067">ATP-binding</keyword>
<dbReference type="InterPro" id="IPR000212">
    <property type="entry name" value="DNA_helicase_UvrD/REP"/>
</dbReference>
<feature type="domain" description="UvrD-like helicase ATP-binding" evidence="13">
    <location>
        <begin position="210"/>
        <end position="487"/>
    </location>
</feature>
<keyword evidence="5 12" id="KW-0347">Helicase</keyword>